<sequence length="283" mass="30693">MSWVQVARKDFEDALRSKLLWVLSALMILVVAGISAIPQLLHIPGEGPAPGFEDAVSFAFTWMTAMISIVGLVVGYQAIVKERESGSIRFLLGLPNSRLDVVVGKVLGRAAVVAVPTVIGFLVGAVVIAALYDGFVIADYVGLLVVSLVIGLVYVSVAVGVSAAVSTRAKAVAGVLGIYVLFDWLWWTVPMGIYWLGERELPGSTDLPTWYVFMERIGLWEPLGVISSTLVDIAGVETISTADRIAGDVPFYLEPWFAWVFVVAWIIIPLGLGYYRFNRTVLS</sequence>
<feature type="transmembrane region" description="Helical" evidence="1">
    <location>
        <begin position="106"/>
        <end position="132"/>
    </location>
</feature>
<proteinExistence type="predicted"/>
<accession>A0ABD5SM22</accession>
<evidence type="ECO:0000256" key="1">
    <source>
        <dbReference type="SAM" id="Phobius"/>
    </source>
</evidence>
<evidence type="ECO:0000313" key="3">
    <source>
        <dbReference type="Proteomes" id="UP001596383"/>
    </source>
</evidence>
<dbReference type="Proteomes" id="UP001596383">
    <property type="component" value="Unassembled WGS sequence"/>
</dbReference>
<dbReference type="AlphaFoldDB" id="A0ABD5SM22"/>
<dbReference type="PANTHER" id="PTHR43471:SF1">
    <property type="entry name" value="ABC TRANSPORTER PERMEASE PROTEIN NOSY-RELATED"/>
    <property type="match status" value="1"/>
</dbReference>
<dbReference type="Pfam" id="PF12679">
    <property type="entry name" value="ABC2_membrane_2"/>
    <property type="match status" value="1"/>
</dbReference>
<keyword evidence="1" id="KW-1133">Transmembrane helix</keyword>
<evidence type="ECO:0000313" key="2">
    <source>
        <dbReference type="EMBL" id="MFC6766246.1"/>
    </source>
</evidence>
<feature type="transmembrane region" description="Helical" evidence="1">
    <location>
        <begin position="55"/>
        <end position="79"/>
    </location>
</feature>
<dbReference type="EMBL" id="JBHSWV010000228">
    <property type="protein sequence ID" value="MFC6766246.1"/>
    <property type="molecule type" value="Genomic_DNA"/>
</dbReference>
<keyword evidence="1" id="KW-0812">Transmembrane</keyword>
<protein>
    <submittedName>
        <fullName evidence="2">ABC transporter permease subunit</fullName>
    </submittedName>
</protein>
<feature type="transmembrane region" description="Helical" evidence="1">
    <location>
        <begin position="20"/>
        <end position="43"/>
    </location>
</feature>
<dbReference type="RefSeq" id="WP_273739218.1">
    <property type="nucleotide sequence ID" value="NZ_JAQIVI010000228.1"/>
</dbReference>
<gene>
    <name evidence="2" type="ORF">ACFQE6_14985</name>
</gene>
<name>A0ABD5SM22_9EURY</name>
<dbReference type="PANTHER" id="PTHR43471">
    <property type="entry name" value="ABC TRANSPORTER PERMEASE"/>
    <property type="match status" value="1"/>
</dbReference>
<comment type="caution">
    <text evidence="2">The sequence shown here is derived from an EMBL/GenBank/DDBJ whole genome shotgun (WGS) entry which is preliminary data.</text>
</comment>
<feature type="transmembrane region" description="Helical" evidence="1">
    <location>
        <begin position="172"/>
        <end position="196"/>
    </location>
</feature>
<keyword evidence="3" id="KW-1185">Reference proteome</keyword>
<organism evidence="2 3">
    <name type="scientific">Natrinema soli</name>
    <dbReference type="NCBI Taxonomy" id="1930624"/>
    <lineage>
        <taxon>Archaea</taxon>
        <taxon>Methanobacteriati</taxon>
        <taxon>Methanobacteriota</taxon>
        <taxon>Stenosarchaea group</taxon>
        <taxon>Halobacteria</taxon>
        <taxon>Halobacteriales</taxon>
        <taxon>Natrialbaceae</taxon>
        <taxon>Natrinema</taxon>
    </lineage>
</organism>
<feature type="transmembrane region" description="Helical" evidence="1">
    <location>
        <begin position="256"/>
        <end position="275"/>
    </location>
</feature>
<reference evidence="2 3" key="1">
    <citation type="journal article" date="2019" name="Int. J. Syst. Evol. Microbiol.">
        <title>The Global Catalogue of Microorganisms (GCM) 10K type strain sequencing project: providing services to taxonomists for standard genome sequencing and annotation.</title>
        <authorList>
            <consortium name="The Broad Institute Genomics Platform"/>
            <consortium name="The Broad Institute Genome Sequencing Center for Infectious Disease"/>
            <person name="Wu L."/>
            <person name="Ma J."/>
        </authorList>
    </citation>
    <scope>NUCLEOTIDE SEQUENCE [LARGE SCALE GENOMIC DNA]</scope>
    <source>
        <strain evidence="2 3">LMG 29247</strain>
    </source>
</reference>
<feature type="transmembrane region" description="Helical" evidence="1">
    <location>
        <begin position="144"/>
        <end position="165"/>
    </location>
</feature>
<dbReference type="GO" id="GO:0005886">
    <property type="term" value="C:plasma membrane"/>
    <property type="evidence" value="ECO:0007669"/>
    <property type="project" value="UniProtKB-SubCell"/>
</dbReference>
<keyword evidence="1" id="KW-0472">Membrane</keyword>